<evidence type="ECO:0000256" key="11">
    <source>
        <dbReference type="SAM" id="SignalP"/>
    </source>
</evidence>
<dbReference type="CDD" id="cd02961">
    <property type="entry name" value="PDI_a_family"/>
    <property type="match status" value="1"/>
</dbReference>
<feature type="chain" id="PRO_5035422584" description="protein disulfide-isomerase" evidence="11">
    <location>
        <begin position="27"/>
        <end position="472"/>
    </location>
</feature>
<keyword evidence="6" id="KW-0256">Endoplasmic reticulum</keyword>
<dbReference type="GO" id="GO:0006457">
    <property type="term" value="P:protein folding"/>
    <property type="evidence" value="ECO:0007669"/>
    <property type="project" value="TreeGrafter"/>
</dbReference>
<evidence type="ECO:0000256" key="9">
    <source>
        <dbReference type="ARBA" id="ARBA00023284"/>
    </source>
</evidence>
<organism evidence="13 14">
    <name type="scientific">Cocos nucifera</name>
    <name type="common">Coconut palm</name>
    <dbReference type="NCBI Taxonomy" id="13894"/>
    <lineage>
        <taxon>Eukaryota</taxon>
        <taxon>Viridiplantae</taxon>
        <taxon>Streptophyta</taxon>
        <taxon>Embryophyta</taxon>
        <taxon>Tracheophyta</taxon>
        <taxon>Spermatophyta</taxon>
        <taxon>Magnoliopsida</taxon>
        <taxon>Liliopsida</taxon>
        <taxon>Arecaceae</taxon>
        <taxon>Arecoideae</taxon>
        <taxon>Cocoseae</taxon>
        <taxon>Attaleinae</taxon>
        <taxon>Cocos</taxon>
    </lineage>
</organism>
<dbReference type="EC" id="5.3.4.1" evidence="4"/>
<evidence type="ECO:0000256" key="5">
    <source>
        <dbReference type="ARBA" id="ARBA00022729"/>
    </source>
</evidence>
<evidence type="ECO:0000256" key="6">
    <source>
        <dbReference type="ARBA" id="ARBA00022824"/>
    </source>
</evidence>
<evidence type="ECO:0000256" key="7">
    <source>
        <dbReference type="ARBA" id="ARBA00023157"/>
    </source>
</evidence>
<evidence type="ECO:0000256" key="8">
    <source>
        <dbReference type="ARBA" id="ARBA00023235"/>
    </source>
</evidence>
<dbReference type="Gene3D" id="3.40.30.10">
    <property type="entry name" value="Glutaredoxin"/>
    <property type="match status" value="4"/>
</dbReference>
<dbReference type="PROSITE" id="PS51352">
    <property type="entry name" value="THIOREDOXIN_2"/>
    <property type="match status" value="2"/>
</dbReference>
<dbReference type="PANTHER" id="PTHR18929:SF132">
    <property type="entry name" value="PROTEIN DISULFIDE-ISOMERASE A3"/>
    <property type="match status" value="1"/>
</dbReference>
<dbReference type="EMBL" id="CM017873">
    <property type="protein sequence ID" value="KAG1331174.1"/>
    <property type="molecule type" value="Genomic_DNA"/>
</dbReference>
<dbReference type="Proteomes" id="UP000797356">
    <property type="component" value="Chromosome 2"/>
</dbReference>
<comment type="similarity">
    <text evidence="3">Belongs to the protein disulfide isomerase family.</text>
</comment>
<evidence type="ECO:0000256" key="4">
    <source>
        <dbReference type="ARBA" id="ARBA00012723"/>
    </source>
</evidence>
<comment type="subcellular location">
    <subcellularLocation>
        <location evidence="2">Endoplasmic reticulum lumen</location>
    </subcellularLocation>
</comment>
<name>A0A8K0MXG8_COCNU</name>
<dbReference type="InterPro" id="IPR036249">
    <property type="entry name" value="Thioredoxin-like_sf"/>
</dbReference>
<evidence type="ECO:0000256" key="2">
    <source>
        <dbReference type="ARBA" id="ARBA00004319"/>
    </source>
</evidence>
<keyword evidence="14" id="KW-1185">Reference proteome</keyword>
<evidence type="ECO:0000313" key="14">
    <source>
        <dbReference type="Proteomes" id="UP000797356"/>
    </source>
</evidence>
<dbReference type="SUPFAM" id="SSF52833">
    <property type="entry name" value="Thioredoxin-like"/>
    <property type="match status" value="3"/>
</dbReference>
<evidence type="ECO:0000256" key="1">
    <source>
        <dbReference type="ARBA" id="ARBA00001182"/>
    </source>
</evidence>
<evidence type="ECO:0000256" key="3">
    <source>
        <dbReference type="ARBA" id="ARBA00006347"/>
    </source>
</evidence>
<comment type="catalytic activity">
    <reaction evidence="1">
        <text>Catalyzes the rearrangement of -S-S- bonds in proteins.</text>
        <dbReference type="EC" id="5.3.4.1"/>
    </reaction>
</comment>
<gene>
    <name evidence="13" type="ORF">COCNU_02G011420</name>
</gene>
<feature type="domain" description="Thioredoxin" evidence="12">
    <location>
        <begin position="322"/>
        <end position="449"/>
    </location>
</feature>
<keyword evidence="9" id="KW-0676">Redox-active center</keyword>
<dbReference type="GO" id="GO:0003756">
    <property type="term" value="F:protein disulfide isomerase activity"/>
    <property type="evidence" value="ECO:0007669"/>
    <property type="project" value="UniProtKB-EC"/>
</dbReference>
<feature type="domain" description="Thioredoxin" evidence="12">
    <location>
        <begin position="9"/>
        <end position="149"/>
    </location>
</feature>
<proteinExistence type="inferred from homology"/>
<accession>A0A8K0MXG8</accession>
<keyword evidence="8" id="KW-0413">Isomerase</keyword>
<dbReference type="CDD" id="cd02981">
    <property type="entry name" value="PDI_b_family"/>
    <property type="match status" value="1"/>
</dbReference>
<dbReference type="PANTHER" id="PTHR18929">
    <property type="entry name" value="PROTEIN DISULFIDE ISOMERASE"/>
    <property type="match status" value="1"/>
</dbReference>
<dbReference type="InterPro" id="IPR013766">
    <property type="entry name" value="Thioredoxin_domain"/>
</dbReference>
<keyword evidence="7" id="KW-1015">Disulfide bond</keyword>
<feature type="signal peptide" evidence="11">
    <location>
        <begin position="1"/>
        <end position="26"/>
    </location>
</feature>
<dbReference type="GO" id="GO:0034976">
    <property type="term" value="P:response to endoplasmic reticulum stress"/>
    <property type="evidence" value="ECO:0007669"/>
    <property type="project" value="TreeGrafter"/>
</dbReference>
<reference evidence="13" key="1">
    <citation type="journal article" date="2017" name="Gigascience">
        <title>The genome draft of coconut (Cocos nucifera).</title>
        <authorList>
            <person name="Xiao Y."/>
            <person name="Xu P."/>
            <person name="Fan H."/>
            <person name="Baudouin L."/>
            <person name="Xia W."/>
            <person name="Bocs S."/>
            <person name="Xu J."/>
            <person name="Li Q."/>
            <person name="Guo A."/>
            <person name="Zhou L."/>
            <person name="Li J."/>
            <person name="Wu Y."/>
            <person name="Ma Z."/>
            <person name="Armero A."/>
            <person name="Issali A.E."/>
            <person name="Liu N."/>
            <person name="Peng M."/>
            <person name="Yang Y."/>
        </authorList>
    </citation>
    <scope>NUCLEOTIDE SEQUENCE</scope>
    <source>
        <tissue evidence="13">Spear leaf of Hainan Tall coconut</tissue>
    </source>
</reference>
<reference evidence="13" key="2">
    <citation type="submission" date="2019-07" db="EMBL/GenBank/DDBJ databases">
        <authorList>
            <person name="Yang Y."/>
            <person name="Bocs S."/>
            <person name="Baudouin L."/>
        </authorList>
    </citation>
    <scope>NUCLEOTIDE SEQUENCE</scope>
    <source>
        <tissue evidence="13">Spear leaf of Hainan Tall coconut</tissue>
    </source>
</reference>
<evidence type="ECO:0000256" key="10">
    <source>
        <dbReference type="ARBA" id="ARBA00060135"/>
    </source>
</evidence>
<sequence length="472" mass="52982">MAIYRVLILSAFLALLVFSSLSPARSEESGADVVEESAVLTLDASNFSETVAKYPFILVEFYASWSKRCETFAPVYEKAAAILRKHDPPVVLAKVDGDDETNKEIASKYDVTSFPTLIILRNQGKNIQEYDGPIEAEGKIVEYLKKQAGPASVEIKSSEDVGTLIEGKKIFIVAVFPDYSRGEFKNFIAVAEKLRADYDFGHTLDAKHLPHGDLTVSGPVVRLFKPFDELFVDFQDFHVDALEDFIKTASVPKVTILDRDPRKRPFVIKFFDLPDAKAMLFLNFGNEDFDAFKSKYYEVAEHYEGKNISFLIADLNATKRAFEDGSLTPFKKAEPIPEVNNEPVKVVVADSLNDMVFESGKNVLLEFYIPWCGFCKELKPILEEVAVSFQNDDDVVIAKMDGSKNDIPHELNVLGYPTIYFSSASGKLVRYEGLRTKGDFIDFIRQNKDAIIQDATVQKDTTVESESLKDEL</sequence>
<dbReference type="Pfam" id="PF00085">
    <property type="entry name" value="Thioredoxin"/>
    <property type="match status" value="2"/>
</dbReference>
<evidence type="ECO:0000259" key="12">
    <source>
        <dbReference type="PROSITE" id="PS51352"/>
    </source>
</evidence>
<dbReference type="AlphaFoldDB" id="A0A8K0MXG8"/>
<comment type="caution">
    <text evidence="13">The sequence shown here is derived from an EMBL/GenBank/DDBJ whole genome shotgun (WGS) entry which is preliminary data.</text>
</comment>
<dbReference type="CDD" id="cd02995">
    <property type="entry name" value="PDI_a_PDI_a'_C"/>
    <property type="match status" value="1"/>
</dbReference>
<dbReference type="Pfam" id="PF13848">
    <property type="entry name" value="Thioredoxin_6"/>
    <property type="match status" value="1"/>
</dbReference>
<dbReference type="OrthoDB" id="427280at2759"/>
<dbReference type="GO" id="GO:0005788">
    <property type="term" value="C:endoplasmic reticulum lumen"/>
    <property type="evidence" value="ECO:0007669"/>
    <property type="project" value="UniProtKB-SubCell"/>
</dbReference>
<evidence type="ECO:0000313" key="13">
    <source>
        <dbReference type="EMBL" id="KAG1331174.1"/>
    </source>
</evidence>
<protein>
    <recommendedName>
        <fullName evidence="4">protein disulfide-isomerase</fullName>
        <ecNumber evidence="4">5.3.4.1</ecNumber>
    </recommendedName>
</protein>
<dbReference type="FunFam" id="3.40.30.10:FF:000150">
    <property type="entry name" value="Protein disulfide-isomerase"/>
    <property type="match status" value="1"/>
</dbReference>
<dbReference type="FunFam" id="3.40.30.10:FF:000107">
    <property type="entry name" value="Protein disulfide-isomerase 5-2"/>
    <property type="match status" value="1"/>
</dbReference>
<comment type="function">
    <text evidence="10">Acts as a protein-folding catalyst that interacts with nascent polypeptides to catalyze the formation, isomerization, and reduction or oxidation of disulfide bonds. May play a role in storage protein biogenesis.</text>
</comment>
<keyword evidence="5 11" id="KW-0732">Signal</keyword>